<gene>
    <name evidence="5" type="ORF">BTO22_05160</name>
</gene>
<dbReference type="EMBL" id="MSCO01000001">
    <property type="protein sequence ID" value="PQJ89009.1"/>
    <property type="molecule type" value="Genomic_DNA"/>
</dbReference>
<dbReference type="RefSeq" id="WP_105054564.1">
    <property type="nucleotide sequence ID" value="NZ_CAWNRT010000001.1"/>
</dbReference>
<evidence type="ECO:0000256" key="1">
    <source>
        <dbReference type="ARBA" id="ARBA00009646"/>
    </source>
</evidence>
<keyword evidence="3" id="KW-0732">Signal</keyword>
<dbReference type="SUPFAM" id="SSF49695">
    <property type="entry name" value="gamma-Crystallin-like"/>
    <property type="match status" value="2"/>
</dbReference>
<evidence type="ECO:0000256" key="2">
    <source>
        <dbReference type="ARBA" id="ARBA00022737"/>
    </source>
</evidence>
<organism evidence="5 6">
    <name type="scientific">Aliivibrio sifiae</name>
    <dbReference type="NCBI Taxonomy" id="566293"/>
    <lineage>
        <taxon>Bacteria</taxon>
        <taxon>Pseudomonadati</taxon>
        <taxon>Pseudomonadota</taxon>
        <taxon>Gammaproteobacteria</taxon>
        <taxon>Vibrionales</taxon>
        <taxon>Vibrionaceae</taxon>
        <taxon>Aliivibrio</taxon>
    </lineage>
</organism>
<reference evidence="5 6" key="1">
    <citation type="submission" date="2016-12" db="EMBL/GenBank/DDBJ databases">
        <title>Diversity of luminous bacteria.</title>
        <authorList>
            <person name="Yoshizawa S."/>
            <person name="Kogure K."/>
        </authorList>
    </citation>
    <scope>NUCLEOTIDE SEQUENCE [LARGE SCALE GENOMIC DNA]</scope>
    <source>
        <strain evidence="5 6">ATCC 33715</strain>
    </source>
</reference>
<feature type="chain" id="PRO_5015680098" description="Beta/gamma crystallin 'Greek key' domain-containing protein" evidence="3">
    <location>
        <begin position="22"/>
        <end position="891"/>
    </location>
</feature>
<comment type="similarity">
    <text evidence="1">Belongs to the beta/gamma-crystallin family.</text>
</comment>
<feature type="domain" description="Beta/gamma crystallin 'Greek key'" evidence="4">
    <location>
        <begin position="731"/>
        <end position="807"/>
    </location>
</feature>
<dbReference type="Proteomes" id="UP000239263">
    <property type="component" value="Unassembled WGS sequence"/>
</dbReference>
<dbReference type="OrthoDB" id="5816897at2"/>
<dbReference type="InterPro" id="IPR011024">
    <property type="entry name" value="G_crystallin-like"/>
</dbReference>
<evidence type="ECO:0000313" key="5">
    <source>
        <dbReference type="EMBL" id="PQJ89009.1"/>
    </source>
</evidence>
<keyword evidence="2" id="KW-0677">Repeat</keyword>
<feature type="domain" description="Beta/gamma crystallin 'Greek key'" evidence="4">
    <location>
        <begin position="812"/>
        <end position="888"/>
    </location>
</feature>
<sequence>MMLKRFTYSTFLLCLSINAHSETLIEIDTKTPDIHRIIENAGNPLGPVSIFNFHHYALNRVPFDNSEIDFGNNPMGLSLRSVHPLFSENLAGLVQDYYDNGEKPPGATNSVWQFLMNADGMPSTYEPTIEDDRMCIYTHRRYKLSDIAADAANSVTNLGFVNSPDQWWFQVSLYNQETNNFDLPAPDYIIQDHPEAAINNFSRMAIQKGAIQTQSNERWCFKYDEPAIIRIKKGSRVINENEFVWDNALADIVDIVVNVPNITGYPHFTGMSDLNITDHEFWRDDKIQYVGVDLLRDIFFDLESPSFNAGAADESIKNNSLTAVKIIWSKLVNFRLNGVDSINDDFSRFITTVMNDNTISLETKFNEIKFESNQRTQKELKKAFKQWTTSHYQGILMGNLGTLDNINRFKNSIKKNGVKKTIKSIRLANPVSVLKSFGPDQLLSMGFNIWQLADNIRNPGNSTSEIALAYIPGISDGMTIFIDTSTKKNNFHALTNFNNVKKTDYNTNDFPYELINNHMMSKLTDSDLNAVENACFYTDKENLNEPSFCISENSELQSPQSYISFVNIPDGYWVKADLRVNKPPFYLTESMESIGNLSSSILSRGDVDLSLVKAEDIQKNSDYCIYYNELFKGVAQCYNGELELTDSRVANDLNIENQDSEIFREQSKVKSYQKFSKKPFELVMGVDKKSQFITSVPYKPESIFGHDVVAIQNTTHAEAINFFQQNHGTEGVVIYEHFDQQGNSLVITSDKHDLGTEMNDKMSSWVLPTDWVVRFYAGANFAGRYYTRAASGNADGFNDITNSVKILSPRNNLVIFDYNNYGGDYMEITSDMAFLDSMNDRLQSFIIPEGWVVRFYEDANFAGRYYTRNSSGNAQEAFSNNISSIKIMSRP</sequence>
<evidence type="ECO:0000256" key="3">
    <source>
        <dbReference type="SAM" id="SignalP"/>
    </source>
</evidence>
<dbReference type="AlphaFoldDB" id="A0A2S7XCC4"/>
<dbReference type="SMART" id="SM00247">
    <property type="entry name" value="XTALbg"/>
    <property type="match status" value="2"/>
</dbReference>
<evidence type="ECO:0000259" key="4">
    <source>
        <dbReference type="SMART" id="SM00247"/>
    </source>
</evidence>
<dbReference type="Gene3D" id="2.60.20.10">
    <property type="entry name" value="Crystallins"/>
    <property type="match status" value="2"/>
</dbReference>
<protein>
    <recommendedName>
        <fullName evidence="4">Beta/gamma crystallin 'Greek key' domain-containing protein</fullName>
    </recommendedName>
</protein>
<comment type="caution">
    <text evidence="5">The sequence shown here is derived from an EMBL/GenBank/DDBJ whole genome shotgun (WGS) entry which is preliminary data.</text>
</comment>
<evidence type="ECO:0000313" key="6">
    <source>
        <dbReference type="Proteomes" id="UP000239263"/>
    </source>
</evidence>
<feature type="signal peptide" evidence="3">
    <location>
        <begin position="1"/>
        <end position="21"/>
    </location>
</feature>
<proteinExistence type="inferred from homology"/>
<accession>A0A2S7XCC4</accession>
<name>A0A2S7XCC4_9GAMM</name>
<dbReference type="InterPro" id="IPR001064">
    <property type="entry name" value="Beta/gamma_crystallin"/>
</dbReference>
<dbReference type="Pfam" id="PF03995">
    <property type="entry name" value="Inhibitor_I36"/>
    <property type="match status" value="2"/>
</dbReference>